<evidence type="ECO:0000313" key="2">
    <source>
        <dbReference type="EMBL" id="MPD03707.1"/>
    </source>
</evidence>
<feature type="region of interest" description="Disordered" evidence="1">
    <location>
        <begin position="60"/>
        <end position="90"/>
    </location>
</feature>
<feature type="region of interest" description="Disordered" evidence="1">
    <location>
        <begin position="1"/>
        <end position="35"/>
    </location>
</feature>
<accession>A0A5B7KAS3</accession>
<gene>
    <name evidence="2" type="ORF">E2C01_099356</name>
</gene>
<sequence>MTVLVLRSRCPGGGGRGGEEEEEEGEEEEEEEEAVVPSCFASTLLCSSCTLTAEARGGPRMATVGEEGEGGVWMGGGDDGGRGEGRRERR</sequence>
<comment type="caution">
    <text evidence="2">The sequence shown here is derived from an EMBL/GenBank/DDBJ whole genome shotgun (WGS) entry which is preliminary data.</text>
</comment>
<name>A0A5B7KAS3_PORTR</name>
<keyword evidence="3" id="KW-1185">Reference proteome</keyword>
<evidence type="ECO:0000256" key="1">
    <source>
        <dbReference type="SAM" id="MobiDB-lite"/>
    </source>
</evidence>
<dbReference type="AlphaFoldDB" id="A0A5B7KAS3"/>
<dbReference type="Proteomes" id="UP000324222">
    <property type="component" value="Unassembled WGS sequence"/>
</dbReference>
<dbReference type="EMBL" id="VSRR010137484">
    <property type="protein sequence ID" value="MPD03707.1"/>
    <property type="molecule type" value="Genomic_DNA"/>
</dbReference>
<protein>
    <submittedName>
        <fullName evidence="2">Uncharacterized protein</fullName>
    </submittedName>
</protein>
<proteinExistence type="predicted"/>
<feature type="compositionally biased region" description="Basic and acidic residues" evidence="1">
    <location>
        <begin position="79"/>
        <end position="90"/>
    </location>
</feature>
<reference evidence="2 3" key="1">
    <citation type="submission" date="2019-05" db="EMBL/GenBank/DDBJ databases">
        <title>Another draft genome of Portunus trituberculatus and its Hox gene families provides insights of decapod evolution.</title>
        <authorList>
            <person name="Jeong J.-H."/>
            <person name="Song I."/>
            <person name="Kim S."/>
            <person name="Choi T."/>
            <person name="Kim D."/>
            <person name="Ryu S."/>
            <person name="Kim W."/>
        </authorList>
    </citation>
    <scope>NUCLEOTIDE SEQUENCE [LARGE SCALE GENOMIC DNA]</scope>
    <source>
        <tissue evidence="2">Muscle</tissue>
    </source>
</reference>
<feature type="compositionally biased region" description="Acidic residues" evidence="1">
    <location>
        <begin position="19"/>
        <end position="34"/>
    </location>
</feature>
<organism evidence="2 3">
    <name type="scientific">Portunus trituberculatus</name>
    <name type="common">Swimming crab</name>
    <name type="synonym">Neptunus trituberculatus</name>
    <dbReference type="NCBI Taxonomy" id="210409"/>
    <lineage>
        <taxon>Eukaryota</taxon>
        <taxon>Metazoa</taxon>
        <taxon>Ecdysozoa</taxon>
        <taxon>Arthropoda</taxon>
        <taxon>Crustacea</taxon>
        <taxon>Multicrustacea</taxon>
        <taxon>Malacostraca</taxon>
        <taxon>Eumalacostraca</taxon>
        <taxon>Eucarida</taxon>
        <taxon>Decapoda</taxon>
        <taxon>Pleocyemata</taxon>
        <taxon>Brachyura</taxon>
        <taxon>Eubrachyura</taxon>
        <taxon>Portunoidea</taxon>
        <taxon>Portunidae</taxon>
        <taxon>Portuninae</taxon>
        <taxon>Portunus</taxon>
    </lineage>
</organism>
<evidence type="ECO:0000313" key="3">
    <source>
        <dbReference type="Proteomes" id="UP000324222"/>
    </source>
</evidence>